<dbReference type="RefSeq" id="WP_009162558.1">
    <property type="nucleotide sequence ID" value="NZ_KB290997.1"/>
</dbReference>
<dbReference type="STRING" id="1127699.HMPREF9151_00116"/>
<sequence length="207" mass="22363">MKIRIFVMAWAVMCLSFASAADVWNFKSFTPADIDAVTGATTQWSSDDGAKSFKNTTILGRSNGNITAKNPLTRYGAKLSAGEKELEATRGLLFSIFDGTACKAIPAGKIQLYMQPGNSCLKLNANNVTIVIPNLKAGQRIIVNSKSASSKELRYLKAYNLNIEKGFAEPADPAAKQLNIGIVQEDGDVMLSSVNGMLVYDIMVENK</sequence>
<reference evidence="2 3" key="1">
    <citation type="submission" date="2012-05" db="EMBL/GenBank/DDBJ databases">
        <authorList>
            <person name="Weinstock G."/>
            <person name="Sodergren E."/>
            <person name="Lobos E.A."/>
            <person name="Fulton L."/>
            <person name="Fulton R."/>
            <person name="Courtney L."/>
            <person name="Fronick C."/>
            <person name="O'Laughlin M."/>
            <person name="Godfrey J."/>
            <person name="Wilson R.M."/>
            <person name="Miner T."/>
            <person name="Farmer C."/>
            <person name="Delehaunty K."/>
            <person name="Cordes M."/>
            <person name="Minx P."/>
            <person name="Tomlinson C."/>
            <person name="Chen J."/>
            <person name="Wollam A."/>
            <person name="Pepin K.H."/>
            <person name="Bhonagiri V."/>
            <person name="Zhang X."/>
            <person name="Suruliraj S."/>
            <person name="Warren W."/>
            <person name="Mitreva M."/>
            <person name="Mardis E.R."/>
            <person name="Wilson R.K."/>
        </authorList>
    </citation>
    <scope>NUCLEOTIDE SEQUENCE [LARGE SCALE GENOMIC DNA]</scope>
    <source>
        <strain evidence="2 3">F0055</strain>
    </source>
</reference>
<evidence type="ECO:0000313" key="3">
    <source>
        <dbReference type="Proteomes" id="UP000010433"/>
    </source>
</evidence>
<gene>
    <name evidence="2" type="ORF">HMPREF9151_00116</name>
</gene>
<dbReference type="PATRIC" id="fig|1127699.3.peg.101"/>
<keyword evidence="3" id="KW-1185">Reference proteome</keyword>
<accession>L1NLJ3</accession>
<keyword evidence="1" id="KW-0732">Signal</keyword>
<feature type="chain" id="PRO_5003954589" evidence="1">
    <location>
        <begin position="21"/>
        <end position="207"/>
    </location>
</feature>
<evidence type="ECO:0000313" key="2">
    <source>
        <dbReference type="EMBL" id="EKY04052.1"/>
    </source>
</evidence>
<comment type="caution">
    <text evidence="2">The sequence shown here is derived from an EMBL/GenBank/DDBJ whole genome shotgun (WGS) entry which is preliminary data.</text>
</comment>
<protein>
    <submittedName>
        <fullName evidence="2">Uncharacterized protein</fullName>
    </submittedName>
</protein>
<feature type="signal peptide" evidence="1">
    <location>
        <begin position="1"/>
        <end position="20"/>
    </location>
</feature>
<dbReference type="Proteomes" id="UP000010433">
    <property type="component" value="Unassembled WGS sequence"/>
</dbReference>
<evidence type="ECO:0000256" key="1">
    <source>
        <dbReference type="SAM" id="SignalP"/>
    </source>
</evidence>
<dbReference type="EMBL" id="AMEP01000014">
    <property type="protein sequence ID" value="EKY04052.1"/>
    <property type="molecule type" value="Genomic_DNA"/>
</dbReference>
<dbReference type="AlphaFoldDB" id="L1NLJ3"/>
<name>L1NLJ3_9BACT</name>
<organism evidence="2 3">
    <name type="scientific">Hoylesella saccharolytica F0055</name>
    <dbReference type="NCBI Taxonomy" id="1127699"/>
    <lineage>
        <taxon>Bacteria</taxon>
        <taxon>Pseudomonadati</taxon>
        <taxon>Bacteroidota</taxon>
        <taxon>Bacteroidia</taxon>
        <taxon>Bacteroidales</taxon>
        <taxon>Prevotellaceae</taxon>
        <taxon>Hoylesella</taxon>
    </lineage>
</organism>
<proteinExistence type="predicted"/>
<dbReference type="HOGENOM" id="CLU_1325367_0_0_10"/>